<dbReference type="InterPro" id="IPR003593">
    <property type="entry name" value="AAA+_ATPase"/>
</dbReference>
<accession>A0ABX8RC46</accession>
<dbReference type="GO" id="GO:0005524">
    <property type="term" value="F:ATP binding"/>
    <property type="evidence" value="ECO:0007669"/>
    <property type="project" value="UniProtKB-KW"/>
</dbReference>
<dbReference type="InterPro" id="IPR017871">
    <property type="entry name" value="ABC_transporter-like_CS"/>
</dbReference>
<gene>
    <name evidence="4" type="ORF">KVH43_02370</name>
</gene>
<dbReference type="PANTHER" id="PTHR43335:SF8">
    <property type="entry name" value="ABC TRANSPORTER, ATP-BINDING PROTEIN"/>
    <property type="match status" value="1"/>
</dbReference>
<sequence length="306" mass="34712">MEYVLKTVNLTKKYKNKTAVDNLNIHIKKGEIYGFLGENGAGKTTTIRMIMGLVKPTGGSIEIFGENITSNKNQYLERIGSIIEFPGFYPNLTAKENLEIHRRLMGVQGKKCIDEALDISGIIHAKNRKVREFSLGMKQRLGIARALLHHPELLILDEPTNGLDPMGIKEIRELILELSSKKNITVLISSHNLSEIQQMATTIGIIHEGRLIEEIDFHTLQNKNRHYIKIKVSDDKKAAMLLEERLGICDYMVIEKNILRVYEQLSDVEKINRIFIQNHVNVSEIGLMKDSLEDYFLKVTGGEGCV</sequence>
<protein>
    <submittedName>
        <fullName evidence="4">ABC transporter ATP-binding protein</fullName>
    </submittedName>
</protein>
<keyword evidence="4" id="KW-0547">Nucleotide-binding</keyword>
<dbReference type="Pfam" id="PF00005">
    <property type="entry name" value="ABC_tran"/>
    <property type="match status" value="1"/>
</dbReference>
<organism evidence="4 5">
    <name type="scientific">Crassaminicella indica</name>
    <dbReference type="NCBI Taxonomy" id="2855394"/>
    <lineage>
        <taxon>Bacteria</taxon>
        <taxon>Bacillati</taxon>
        <taxon>Bacillota</taxon>
        <taxon>Clostridia</taxon>
        <taxon>Eubacteriales</taxon>
        <taxon>Clostridiaceae</taxon>
        <taxon>Crassaminicella</taxon>
    </lineage>
</organism>
<feature type="domain" description="ABC transporter" evidence="3">
    <location>
        <begin position="5"/>
        <end position="233"/>
    </location>
</feature>
<keyword evidence="2" id="KW-0813">Transport</keyword>
<evidence type="ECO:0000256" key="2">
    <source>
        <dbReference type="ARBA" id="ARBA00022448"/>
    </source>
</evidence>
<dbReference type="PROSITE" id="PS00211">
    <property type="entry name" value="ABC_TRANSPORTER_1"/>
    <property type="match status" value="1"/>
</dbReference>
<proteinExistence type="inferred from homology"/>
<evidence type="ECO:0000256" key="1">
    <source>
        <dbReference type="ARBA" id="ARBA00005417"/>
    </source>
</evidence>
<dbReference type="CDD" id="cd03268">
    <property type="entry name" value="ABC_BcrA_bacitracin_resist"/>
    <property type="match status" value="1"/>
</dbReference>
<dbReference type="Proteomes" id="UP000886818">
    <property type="component" value="Chromosome"/>
</dbReference>
<evidence type="ECO:0000259" key="3">
    <source>
        <dbReference type="PROSITE" id="PS50893"/>
    </source>
</evidence>
<dbReference type="PROSITE" id="PS50893">
    <property type="entry name" value="ABC_TRANSPORTER_2"/>
    <property type="match status" value="1"/>
</dbReference>
<evidence type="ECO:0000313" key="5">
    <source>
        <dbReference type="Proteomes" id="UP000886818"/>
    </source>
</evidence>
<reference evidence="4" key="1">
    <citation type="submission" date="2021-07" db="EMBL/GenBank/DDBJ databases">
        <title>Complete genome sequence of Crassaminicella sp. 143-21, isolated from a deep-sea hydrothermal vent.</title>
        <authorList>
            <person name="Li X."/>
        </authorList>
    </citation>
    <scope>NUCLEOTIDE SEQUENCE</scope>
    <source>
        <strain evidence="4">143-21</strain>
    </source>
</reference>
<keyword evidence="4" id="KW-0067">ATP-binding</keyword>
<evidence type="ECO:0000313" key="4">
    <source>
        <dbReference type="EMBL" id="QXM06615.1"/>
    </source>
</evidence>
<dbReference type="InterPro" id="IPR003439">
    <property type="entry name" value="ABC_transporter-like_ATP-bd"/>
</dbReference>
<dbReference type="SMART" id="SM00382">
    <property type="entry name" value="AAA"/>
    <property type="match status" value="1"/>
</dbReference>
<dbReference type="PANTHER" id="PTHR43335">
    <property type="entry name" value="ABC TRANSPORTER, ATP-BINDING PROTEIN"/>
    <property type="match status" value="1"/>
</dbReference>
<dbReference type="EMBL" id="CP078093">
    <property type="protein sequence ID" value="QXM06615.1"/>
    <property type="molecule type" value="Genomic_DNA"/>
</dbReference>
<name>A0ABX8RC46_9CLOT</name>
<comment type="similarity">
    <text evidence="1">Belongs to the ABC transporter superfamily.</text>
</comment>
<dbReference type="RefSeq" id="WP_218283311.1">
    <property type="nucleotide sequence ID" value="NZ_CP078093.1"/>
</dbReference>
<keyword evidence="5" id="KW-1185">Reference proteome</keyword>